<dbReference type="SUPFAM" id="SSF69322">
    <property type="entry name" value="Tricorn protease domain 2"/>
    <property type="match status" value="1"/>
</dbReference>
<name>A0A7J6STY3_PEROL</name>
<dbReference type="EMBL" id="JABANM010012307">
    <property type="protein sequence ID" value="KAF4736233.1"/>
    <property type="molecule type" value="Genomic_DNA"/>
</dbReference>
<dbReference type="AlphaFoldDB" id="A0A7J6STY3"/>
<sequence>MKPSQRSAVCSRLDVLNQTYDSSEGALLWVTWSFLAAPRPALSPLYTVDCQGYVSGMDSFGRSSILLSVEPDQAPELKTISGHDMEDDNMRVVVDEFDVDTESSRICTDGEVLYYYDRDVRPGCIMRVSLSSRDRMEWIPSPSDGPDHYLCDSICVSNGQLFMVGYKNRRLYRTKSAPPVNFLDYPGLDIYSPMGSVRWEAVADIPGDVCDIDIIAREDDKFQLVCVLYEDGRNYIHFVDFNGNGSIEPYEPADMCKFVPSYDELFVGYLEHVDALYVAPF</sequence>
<evidence type="ECO:0000313" key="1">
    <source>
        <dbReference type="EMBL" id="KAF4736233.1"/>
    </source>
</evidence>
<evidence type="ECO:0000313" key="2">
    <source>
        <dbReference type="Proteomes" id="UP000574390"/>
    </source>
</evidence>
<gene>
    <name evidence="1" type="ORF">FOZ62_009090</name>
</gene>
<organism evidence="1 2">
    <name type="scientific">Perkinsus olseni</name>
    <name type="common">Perkinsus atlanticus</name>
    <dbReference type="NCBI Taxonomy" id="32597"/>
    <lineage>
        <taxon>Eukaryota</taxon>
        <taxon>Sar</taxon>
        <taxon>Alveolata</taxon>
        <taxon>Perkinsozoa</taxon>
        <taxon>Perkinsea</taxon>
        <taxon>Perkinsida</taxon>
        <taxon>Perkinsidae</taxon>
        <taxon>Perkinsus</taxon>
    </lineage>
</organism>
<proteinExistence type="predicted"/>
<reference evidence="1 2" key="1">
    <citation type="submission" date="2020-04" db="EMBL/GenBank/DDBJ databases">
        <title>Perkinsus olseni comparative genomics.</title>
        <authorList>
            <person name="Bogema D.R."/>
        </authorList>
    </citation>
    <scope>NUCLEOTIDE SEQUENCE [LARGE SCALE GENOMIC DNA]</scope>
    <source>
        <strain evidence="1">ATCC PRA-205</strain>
    </source>
</reference>
<protein>
    <submittedName>
        <fullName evidence="1">Uncharacterized protein</fullName>
    </submittedName>
</protein>
<accession>A0A7J6STY3</accession>
<dbReference type="Proteomes" id="UP000574390">
    <property type="component" value="Unassembled WGS sequence"/>
</dbReference>
<comment type="caution">
    <text evidence="1">The sequence shown here is derived from an EMBL/GenBank/DDBJ whole genome shotgun (WGS) entry which is preliminary data.</text>
</comment>